<keyword evidence="2" id="KW-0812">Transmembrane</keyword>
<keyword evidence="2" id="KW-1133">Transmembrane helix</keyword>
<name>A0A8J5SUT7_ZIZPA</name>
<evidence type="ECO:0000256" key="1">
    <source>
        <dbReference type="SAM" id="MobiDB-lite"/>
    </source>
</evidence>
<feature type="region of interest" description="Disordered" evidence="1">
    <location>
        <begin position="1"/>
        <end position="28"/>
    </location>
</feature>
<dbReference type="EMBL" id="JAAALK010000282">
    <property type="protein sequence ID" value="KAG8080668.1"/>
    <property type="molecule type" value="Genomic_DNA"/>
</dbReference>
<reference evidence="3" key="1">
    <citation type="journal article" date="2021" name="bioRxiv">
        <title>Whole Genome Assembly and Annotation of Northern Wild Rice, Zizania palustris L., Supports a Whole Genome Duplication in the Zizania Genus.</title>
        <authorList>
            <person name="Haas M."/>
            <person name="Kono T."/>
            <person name="Macchietto M."/>
            <person name="Millas R."/>
            <person name="McGilp L."/>
            <person name="Shao M."/>
            <person name="Duquette J."/>
            <person name="Hirsch C.N."/>
            <person name="Kimball J."/>
        </authorList>
    </citation>
    <scope>NUCLEOTIDE SEQUENCE</scope>
    <source>
        <tissue evidence="3">Fresh leaf tissue</tissue>
    </source>
</reference>
<keyword evidence="2" id="KW-0472">Membrane</keyword>
<accession>A0A8J5SUT7</accession>
<protein>
    <submittedName>
        <fullName evidence="3">Uncharacterized protein</fullName>
    </submittedName>
</protein>
<gene>
    <name evidence="3" type="ORF">GUJ93_ZPchr0007g5948</name>
</gene>
<comment type="caution">
    <text evidence="3">The sequence shown here is derived from an EMBL/GenBank/DDBJ whole genome shotgun (WGS) entry which is preliminary data.</text>
</comment>
<reference evidence="3" key="2">
    <citation type="submission" date="2021-02" db="EMBL/GenBank/DDBJ databases">
        <authorList>
            <person name="Kimball J.A."/>
            <person name="Haas M.W."/>
            <person name="Macchietto M."/>
            <person name="Kono T."/>
            <person name="Duquette J."/>
            <person name="Shao M."/>
        </authorList>
    </citation>
    <scope>NUCLEOTIDE SEQUENCE</scope>
    <source>
        <tissue evidence="3">Fresh leaf tissue</tissue>
    </source>
</reference>
<evidence type="ECO:0000313" key="3">
    <source>
        <dbReference type="EMBL" id="KAG8080668.1"/>
    </source>
</evidence>
<organism evidence="3 4">
    <name type="scientific">Zizania palustris</name>
    <name type="common">Northern wild rice</name>
    <dbReference type="NCBI Taxonomy" id="103762"/>
    <lineage>
        <taxon>Eukaryota</taxon>
        <taxon>Viridiplantae</taxon>
        <taxon>Streptophyta</taxon>
        <taxon>Embryophyta</taxon>
        <taxon>Tracheophyta</taxon>
        <taxon>Spermatophyta</taxon>
        <taxon>Magnoliopsida</taxon>
        <taxon>Liliopsida</taxon>
        <taxon>Poales</taxon>
        <taxon>Poaceae</taxon>
        <taxon>BOP clade</taxon>
        <taxon>Oryzoideae</taxon>
        <taxon>Oryzeae</taxon>
        <taxon>Zizaniinae</taxon>
        <taxon>Zizania</taxon>
    </lineage>
</organism>
<evidence type="ECO:0000313" key="4">
    <source>
        <dbReference type="Proteomes" id="UP000729402"/>
    </source>
</evidence>
<feature type="transmembrane region" description="Helical" evidence="2">
    <location>
        <begin position="49"/>
        <end position="70"/>
    </location>
</feature>
<proteinExistence type="predicted"/>
<sequence>MVNQISKVRIPRELQKGEKRPPTSHPPVPVVAAHAGCGHRRAPTRISQAAYIIDISGEIIVLVLFKFLLLTDGDIVEVRM</sequence>
<dbReference type="Proteomes" id="UP000729402">
    <property type="component" value="Unassembled WGS sequence"/>
</dbReference>
<dbReference type="AlphaFoldDB" id="A0A8J5SUT7"/>
<keyword evidence="4" id="KW-1185">Reference proteome</keyword>
<evidence type="ECO:0000256" key="2">
    <source>
        <dbReference type="SAM" id="Phobius"/>
    </source>
</evidence>
<feature type="compositionally biased region" description="Basic and acidic residues" evidence="1">
    <location>
        <begin position="10"/>
        <end position="21"/>
    </location>
</feature>